<gene>
    <name evidence="2" type="ORF">TTHERM_000182160</name>
</gene>
<protein>
    <submittedName>
        <fullName evidence="2">AMP-binding enzyme family protein</fullName>
    </submittedName>
</protein>
<organism evidence="2 3">
    <name type="scientific">Tetrahymena thermophila (strain SB210)</name>
    <dbReference type="NCBI Taxonomy" id="312017"/>
    <lineage>
        <taxon>Eukaryota</taxon>
        <taxon>Sar</taxon>
        <taxon>Alveolata</taxon>
        <taxon>Ciliophora</taxon>
        <taxon>Intramacronucleata</taxon>
        <taxon>Oligohymenophorea</taxon>
        <taxon>Hymenostomatida</taxon>
        <taxon>Tetrahymenina</taxon>
        <taxon>Tetrahymenidae</taxon>
        <taxon>Tetrahymena</taxon>
    </lineage>
</organism>
<dbReference type="AlphaFoldDB" id="W7XK51"/>
<evidence type="ECO:0000256" key="1">
    <source>
        <dbReference type="SAM" id="Phobius"/>
    </source>
</evidence>
<feature type="transmembrane region" description="Helical" evidence="1">
    <location>
        <begin position="27"/>
        <end position="49"/>
    </location>
</feature>
<keyword evidence="3" id="KW-1185">Reference proteome</keyword>
<dbReference type="InParanoid" id="W7XK51"/>
<dbReference type="EMBL" id="GG662840">
    <property type="protein sequence ID" value="EWS76221.1"/>
    <property type="molecule type" value="Genomic_DNA"/>
</dbReference>
<keyword evidence="1" id="KW-1133">Transmembrane helix</keyword>
<reference evidence="3" key="1">
    <citation type="journal article" date="2006" name="PLoS Biol.">
        <title>Macronuclear genome sequence of the ciliate Tetrahymena thermophila, a model eukaryote.</title>
        <authorList>
            <person name="Eisen J.A."/>
            <person name="Coyne R.S."/>
            <person name="Wu M."/>
            <person name="Wu D."/>
            <person name="Thiagarajan M."/>
            <person name="Wortman J.R."/>
            <person name="Badger J.H."/>
            <person name="Ren Q."/>
            <person name="Amedeo P."/>
            <person name="Jones K.M."/>
            <person name="Tallon L.J."/>
            <person name="Delcher A.L."/>
            <person name="Salzberg S.L."/>
            <person name="Silva J.C."/>
            <person name="Haas B.J."/>
            <person name="Majoros W.H."/>
            <person name="Farzad M."/>
            <person name="Carlton J.M."/>
            <person name="Smith R.K. Jr."/>
            <person name="Garg J."/>
            <person name="Pearlman R.E."/>
            <person name="Karrer K.M."/>
            <person name="Sun L."/>
            <person name="Manning G."/>
            <person name="Elde N.C."/>
            <person name="Turkewitz A.P."/>
            <person name="Asai D.J."/>
            <person name="Wilkes D.E."/>
            <person name="Wang Y."/>
            <person name="Cai H."/>
            <person name="Collins K."/>
            <person name="Stewart B.A."/>
            <person name="Lee S.R."/>
            <person name="Wilamowska K."/>
            <person name="Weinberg Z."/>
            <person name="Ruzzo W.L."/>
            <person name="Wloga D."/>
            <person name="Gaertig J."/>
            <person name="Frankel J."/>
            <person name="Tsao C.-C."/>
            <person name="Gorovsky M.A."/>
            <person name="Keeling P.J."/>
            <person name="Waller R.F."/>
            <person name="Patron N.J."/>
            <person name="Cherry J.M."/>
            <person name="Stover N.A."/>
            <person name="Krieger C.J."/>
            <person name="del Toro C."/>
            <person name="Ryder H.F."/>
            <person name="Williamson S.C."/>
            <person name="Barbeau R.A."/>
            <person name="Hamilton E.P."/>
            <person name="Orias E."/>
        </authorList>
    </citation>
    <scope>NUCLEOTIDE SEQUENCE [LARGE SCALE GENOMIC DNA]</scope>
    <source>
        <strain evidence="3">SB210</strain>
    </source>
</reference>
<proteinExistence type="predicted"/>
<dbReference type="GeneID" id="24437680"/>
<evidence type="ECO:0000313" key="2">
    <source>
        <dbReference type="EMBL" id="EWS76221.1"/>
    </source>
</evidence>
<sequence length="292" mass="33822">MSFLKYDLFSSKFYMNVGGQQIRKGTVFGMLLSILIVGLASTYFIYILYQYFTNGIEPNYREQSFITQQKIDIELKNNLVGFRFEYDVNKSIQQLEAEKNKKYMVFIALFFYFDNDFYQNIQLDIFECTDENLIGFYCLDYSKVSNYTLTLSTIDNIQSQIQVFSYGCLDLDQLKTTIPDNCATQSEIDAIANGINAGQRMKFYTSQYNVTSQKTQINYRNSFVYSIASQYILSTYSAQKQITSIKEGFFVQSQSKFTSPIQYNLQNQVFDRQQALTNIGEGPFIQISVDNG</sequence>
<dbReference type="Proteomes" id="UP000009168">
    <property type="component" value="Unassembled WGS sequence"/>
</dbReference>
<name>W7XK51_TETTS</name>
<dbReference type="KEGG" id="tet:TTHERM_000182160"/>
<evidence type="ECO:0000313" key="3">
    <source>
        <dbReference type="Proteomes" id="UP000009168"/>
    </source>
</evidence>
<dbReference type="RefSeq" id="XP_012651268.1">
    <property type="nucleotide sequence ID" value="XM_012795814.1"/>
</dbReference>
<accession>W7XK51</accession>
<keyword evidence="1" id="KW-0812">Transmembrane</keyword>
<keyword evidence="1" id="KW-0472">Membrane</keyword>